<gene>
    <name evidence="1" type="ORF">APLA_LOCUS13370</name>
</gene>
<protein>
    <submittedName>
        <fullName evidence="1">Uncharacterized protein</fullName>
    </submittedName>
</protein>
<organism evidence="1 2">
    <name type="scientific">Arctia plantaginis</name>
    <name type="common">Wood tiger moth</name>
    <name type="synonym">Phalaena plantaginis</name>
    <dbReference type="NCBI Taxonomy" id="874455"/>
    <lineage>
        <taxon>Eukaryota</taxon>
        <taxon>Metazoa</taxon>
        <taxon>Ecdysozoa</taxon>
        <taxon>Arthropoda</taxon>
        <taxon>Hexapoda</taxon>
        <taxon>Insecta</taxon>
        <taxon>Pterygota</taxon>
        <taxon>Neoptera</taxon>
        <taxon>Endopterygota</taxon>
        <taxon>Lepidoptera</taxon>
        <taxon>Glossata</taxon>
        <taxon>Ditrysia</taxon>
        <taxon>Noctuoidea</taxon>
        <taxon>Erebidae</taxon>
        <taxon>Arctiinae</taxon>
        <taxon>Arctia</taxon>
    </lineage>
</organism>
<name>A0A8S1ARF5_ARCPL</name>
<accession>A0A8S1ARF5</accession>
<comment type="caution">
    <text evidence="1">The sequence shown here is derived from an EMBL/GenBank/DDBJ whole genome shotgun (WGS) entry which is preliminary data.</text>
</comment>
<dbReference type="Proteomes" id="UP000494256">
    <property type="component" value="Unassembled WGS sequence"/>
</dbReference>
<proteinExistence type="predicted"/>
<dbReference type="OrthoDB" id="666972at2759"/>
<evidence type="ECO:0000313" key="1">
    <source>
        <dbReference type="EMBL" id="CAB3250868.1"/>
    </source>
</evidence>
<sequence length="102" mass="11543">MIQKKSINGLLLMSDDDSVGSRKCKSALHFDTEYLYAVSRLPDEPPIFLLGSEIIPRKQTPLSKVGQRATLSILRKGFTASRHHLYNRLVPPVGSRHPYRVQ</sequence>
<evidence type="ECO:0000313" key="2">
    <source>
        <dbReference type="Proteomes" id="UP000494256"/>
    </source>
</evidence>
<reference evidence="1 2" key="1">
    <citation type="submission" date="2020-04" db="EMBL/GenBank/DDBJ databases">
        <authorList>
            <person name="Wallbank WR R."/>
            <person name="Pardo Diaz C."/>
            <person name="Kozak K."/>
            <person name="Martin S."/>
            <person name="Jiggins C."/>
            <person name="Moest M."/>
            <person name="Warren A I."/>
            <person name="Byers J.R.P. K."/>
            <person name="Montejo-Kovacevich G."/>
            <person name="Yen C E."/>
        </authorList>
    </citation>
    <scope>NUCLEOTIDE SEQUENCE [LARGE SCALE GENOMIC DNA]</scope>
</reference>
<dbReference type="AlphaFoldDB" id="A0A8S1ARF5"/>
<dbReference type="EMBL" id="CADEBD010000349">
    <property type="protein sequence ID" value="CAB3250868.1"/>
    <property type="molecule type" value="Genomic_DNA"/>
</dbReference>